<dbReference type="KEGG" id="pry:Prubr_09460"/>
<dbReference type="Pfam" id="PF20789">
    <property type="entry name" value="4HBT_3C"/>
    <property type="match status" value="1"/>
</dbReference>
<evidence type="ECO:0000259" key="1">
    <source>
        <dbReference type="Pfam" id="PF13622"/>
    </source>
</evidence>
<name>A0A810MWY8_9ACTN</name>
<dbReference type="RefSeq" id="WP_246568304.1">
    <property type="nucleotide sequence ID" value="NZ_AP023359.1"/>
</dbReference>
<reference evidence="3" key="1">
    <citation type="submission" date="2020-08" db="EMBL/GenBank/DDBJ databases">
        <title>Whole genome shotgun sequence of Polymorphospora rubra NBRC 101157.</title>
        <authorList>
            <person name="Komaki H."/>
            <person name="Tamura T."/>
        </authorList>
    </citation>
    <scope>NUCLEOTIDE SEQUENCE</scope>
    <source>
        <strain evidence="3">NBRC 101157</strain>
    </source>
</reference>
<dbReference type="InterPro" id="IPR029069">
    <property type="entry name" value="HotDog_dom_sf"/>
</dbReference>
<dbReference type="Pfam" id="PF13622">
    <property type="entry name" value="4HBT_3"/>
    <property type="match status" value="1"/>
</dbReference>
<sequence length="264" mass="28497">MPTPPDSYFIRIDENRYRPTELTGGAWASTEQHISPMNGLIVHAIDRYVAGRAPDGMVIGRISVDILGVVGLEDFDLYVETVRPGRTIELVEATVVAKDRPAVRARVWRLAAQDTSAVAGGQGDRLTPPDSLPSWAMSRTWAGGYIGSLDVRPVGAPTPGRTIAWVSTPARLVAGETSSELARFVGLVDTANGIAARQPPTQWLFPNLDLSIHLFRQPEGEWVGLDTTVVFGAHGQGLTSTVLHDLDGPVGHAEQILTVRPARR</sequence>
<feature type="domain" description="Acyl-CoA thioesterase-like N-terminal HotDog" evidence="1">
    <location>
        <begin position="27"/>
        <end position="109"/>
    </location>
</feature>
<dbReference type="Gene3D" id="2.40.160.210">
    <property type="entry name" value="Acyl-CoA thioesterase, double hotdog domain"/>
    <property type="match status" value="1"/>
</dbReference>
<dbReference type="EMBL" id="AP023359">
    <property type="protein sequence ID" value="BCJ63925.1"/>
    <property type="molecule type" value="Genomic_DNA"/>
</dbReference>
<dbReference type="AlphaFoldDB" id="A0A810MWY8"/>
<dbReference type="InterPro" id="IPR042171">
    <property type="entry name" value="Acyl-CoA_hotdog"/>
</dbReference>
<dbReference type="SUPFAM" id="SSF54637">
    <property type="entry name" value="Thioesterase/thiol ester dehydrase-isomerase"/>
    <property type="match status" value="1"/>
</dbReference>
<dbReference type="InterPro" id="IPR049450">
    <property type="entry name" value="ACOT8-like_C"/>
</dbReference>
<organism evidence="3 4">
    <name type="scientific">Polymorphospora rubra</name>
    <dbReference type="NCBI Taxonomy" id="338584"/>
    <lineage>
        <taxon>Bacteria</taxon>
        <taxon>Bacillati</taxon>
        <taxon>Actinomycetota</taxon>
        <taxon>Actinomycetes</taxon>
        <taxon>Micromonosporales</taxon>
        <taxon>Micromonosporaceae</taxon>
        <taxon>Polymorphospora</taxon>
    </lineage>
</organism>
<evidence type="ECO:0000313" key="4">
    <source>
        <dbReference type="Proteomes" id="UP000680866"/>
    </source>
</evidence>
<protein>
    <submittedName>
        <fullName evidence="3">Thioesterase</fullName>
    </submittedName>
</protein>
<keyword evidence="4" id="KW-1185">Reference proteome</keyword>
<accession>A0A810MWY8</accession>
<evidence type="ECO:0000259" key="2">
    <source>
        <dbReference type="Pfam" id="PF20789"/>
    </source>
</evidence>
<feature type="domain" description="Acyl-CoA thioesterase-like C-terminal" evidence="2">
    <location>
        <begin position="129"/>
        <end position="259"/>
    </location>
</feature>
<dbReference type="Proteomes" id="UP000680866">
    <property type="component" value="Chromosome"/>
</dbReference>
<evidence type="ECO:0000313" key="3">
    <source>
        <dbReference type="EMBL" id="BCJ63925.1"/>
    </source>
</evidence>
<dbReference type="InterPro" id="IPR049449">
    <property type="entry name" value="TesB_ACOT8-like_N"/>
</dbReference>
<gene>
    <name evidence="3" type="ORF">Prubr_09460</name>
</gene>
<proteinExistence type="predicted"/>